<proteinExistence type="predicted"/>
<evidence type="ECO:0000256" key="1">
    <source>
        <dbReference type="SAM" id="MobiDB-lite"/>
    </source>
</evidence>
<dbReference type="EMBL" id="CAAALY010040644">
    <property type="protein sequence ID" value="VEL19215.1"/>
    <property type="molecule type" value="Genomic_DNA"/>
</dbReference>
<evidence type="ECO:0000313" key="2">
    <source>
        <dbReference type="EMBL" id="VEL19215.1"/>
    </source>
</evidence>
<dbReference type="AlphaFoldDB" id="A0A448WSL1"/>
<gene>
    <name evidence="2" type="ORF">PXEA_LOCUS12655</name>
</gene>
<feature type="region of interest" description="Disordered" evidence="1">
    <location>
        <begin position="110"/>
        <end position="129"/>
    </location>
</feature>
<name>A0A448WSL1_9PLAT</name>
<evidence type="ECO:0000313" key="3">
    <source>
        <dbReference type="Proteomes" id="UP000784294"/>
    </source>
</evidence>
<keyword evidence="3" id="KW-1185">Reference proteome</keyword>
<sequence>MVSGTSNINPKDTTLLISRLPTDTNTSSKHISDLVTDSPANKLAAEGLRRMEVESDYEEIIAAEADSRADKEIKHYSKLKRPGAGMYLGSETGRQLKGTFTAEEIVLSRESSIESSPARQLSSGKRGRGKCPNCDISLVFIQVY</sequence>
<accession>A0A448WSL1</accession>
<reference evidence="2" key="1">
    <citation type="submission" date="2018-11" db="EMBL/GenBank/DDBJ databases">
        <authorList>
            <consortium name="Pathogen Informatics"/>
        </authorList>
    </citation>
    <scope>NUCLEOTIDE SEQUENCE</scope>
</reference>
<organism evidence="2 3">
    <name type="scientific">Protopolystoma xenopodis</name>
    <dbReference type="NCBI Taxonomy" id="117903"/>
    <lineage>
        <taxon>Eukaryota</taxon>
        <taxon>Metazoa</taxon>
        <taxon>Spiralia</taxon>
        <taxon>Lophotrochozoa</taxon>
        <taxon>Platyhelminthes</taxon>
        <taxon>Monogenea</taxon>
        <taxon>Polyopisthocotylea</taxon>
        <taxon>Polystomatidea</taxon>
        <taxon>Polystomatidae</taxon>
        <taxon>Protopolystoma</taxon>
    </lineage>
</organism>
<protein>
    <submittedName>
        <fullName evidence="2">Uncharacterized protein</fullName>
    </submittedName>
</protein>
<comment type="caution">
    <text evidence="2">The sequence shown here is derived from an EMBL/GenBank/DDBJ whole genome shotgun (WGS) entry which is preliminary data.</text>
</comment>
<dbReference type="Proteomes" id="UP000784294">
    <property type="component" value="Unassembled WGS sequence"/>
</dbReference>
<feature type="compositionally biased region" description="Polar residues" evidence="1">
    <location>
        <begin position="110"/>
        <end position="123"/>
    </location>
</feature>